<dbReference type="AlphaFoldDB" id="A0A094X5X5"/>
<dbReference type="Proteomes" id="UP000029452">
    <property type="component" value="Unassembled WGS sequence"/>
</dbReference>
<gene>
    <name evidence="2" type="ORF">LptCag_0570</name>
</gene>
<reference evidence="2 3" key="1">
    <citation type="submission" date="2014-06" db="EMBL/GenBank/DDBJ databases">
        <title>Draft genome sequence of iron oxidizing acidophile Leptospirillum ferriphilum DSM14647.</title>
        <authorList>
            <person name="Cardenas J.P."/>
            <person name="Lazcano M."/>
            <person name="Ossandon F.J."/>
            <person name="Corbett M."/>
            <person name="Holmes D.S."/>
            <person name="Watkin E."/>
        </authorList>
    </citation>
    <scope>NUCLEOTIDE SEQUENCE [LARGE SCALE GENOMIC DNA]</scope>
    <source>
        <strain evidence="2 3">DSM 14647</strain>
    </source>
</reference>
<accession>A0A094X5X5</accession>
<proteinExistence type="predicted"/>
<feature type="region of interest" description="Disordered" evidence="1">
    <location>
        <begin position="11"/>
        <end position="37"/>
    </location>
</feature>
<dbReference type="PATRIC" id="fig|178606.4.peg.1101"/>
<evidence type="ECO:0000313" key="2">
    <source>
        <dbReference type="EMBL" id="KGA93944.1"/>
    </source>
</evidence>
<sequence>MMLLCIRSGGLSKTNPLKREKQGLPGKGAFRAGWNRD</sequence>
<comment type="caution">
    <text evidence="2">The sequence shown here is derived from an EMBL/GenBank/DDBJ whole genome shotgun (WGS) entry which is preliminary data.</text>
</comment>
<name>A0A094X5X5_9BACT</name>
<evidence type="ECO:0000256" key="1">
    <source>
        <dbReference type="SAM" id="MobiDB-lite"/>
    </source>
</evidence>
<evidence type="ECO:0000313" key="3">
    <source>
        <dbReference type="Proteomes" id="UP000029452"/>
    </source>
</evidence>
<protein>
    <submittedName>
        <fullName evidence="2">Uncharacterized protein</fullName>
    </submittedName>
</protein>
<organism evidence="2 3">
    <name type="scientific">Leptospirillum ferriphilum</name>
    <dbReference type="NCBI Taxonomy" id="178606"/>
    <lineage>
        <taxon>Bacteria</taxon>
        <taxon>Pseudomonadati</taxon>
        <taxon>Nitrospirota</taxon>
        <taxon>Nitrospiria</taxon>
        <taxon>Nitrospirales</taxon>
        <taxon>Nitrospiraceae</taxon>
        <taxon>Leptospirillum</taxon>
    </lineage>
</organism>
<dbReference type="EMBL" id="JPGK01000004">
    <property type="protein sequence ID" value="KGA93944.1"/>
    <property type="molecule type" value="Genomic_DNA"/>
</dbReference>